<evidence type="ECO:0000256" key="1">
    <source>
        <dbReference type="SAM" id="MobiDB-lite"/>
    </source>
</evidence>
<feature type="non-terminal residue" evidence="2">
    <location>
        <position position="75"/>
    </location>
</feature>
<accession>A0A653CTX9</accession>
<protein>
    <submittedName>
        <fullName evidence="2">Uncharacterized protein</fullName>
    </submittedName>
</protein>
<feature type="compositionally biased region" description="Basic and acidic residues" evidence="1">
    <location>
        <begin position="58"/>
        <end position="75"/>
    </location>
</feature>
<dbReference type="AlphaFoldDB" id="A0A653CTX9"/>
<proteinExistence type="predicted"/>
<dbReference type="EMBL" id="CAACVG010008669">
    <property type="protein sequence ID" value="VEN50707.1"/>
    <property type="molecule type" value="Genomic_DNA"/>
</dbReference>
<reference evidence="2 3" key="1">
    <citation type="submission" date="2019-01" db="EMBL/GenBank/DDBJ databases">
        <authorList>
            <person name="Sayadi A."/>
        </authorList>
    </citation>
    <scope>NUCLEOTIDE SEQUENCE [LARGE SCALE GENOMIC DNA]</scope>
</reference>
<evidence type="ECO:0000313" key="3">
    <source>
        <dbReference type="Proteomes" id="UP000410492"/>
    </source>
</evidence>
<dbReference type="Proteomes" id="UP000410492">
    <property type="component" value="Unassembled WGS sequence"/>
</dbReference>
<keyword evidence="3" id="KW-1185">Reference proteome</keyword>
<sequence length="75" mass="8234">SGHPVVETPAVCPFLFEWTNRNASGRTEGRTYMSFFSGRLNSLNVVLTDRSTGPYTRSGDRTSADHSVRSDRPAG</sequence>
<feature type="region of interest" description="Disordered" evidence="1">
    <location>
        <begin position="50"/>
        <end position="75"/>
    </location>
</feature>
<gene>
    <name evidence="2" type="ORF">CALMAC_LOCUS11363</name>
</gene>
<organism evidence="2 3">
    <name type="scientific">Callosobruchus maculatus</name>
    <name type="common">Southern cowpea weevil</name>
    <name type="synonym">Pulse bruchid</name>
    <dbReference type="NCBI Taxonomy" id="64391"/>
    <lineage>
        <taxon>Eukaryota</taxon>
        <taxon>Metazoa</taxon>
        <taxon>Ecdysozoa</taxon>
        <taxon>Arthropoda</taxon>
        <taxon>Hexapoda</taxon>
        <taxon>Insecta</taxon>
        <taxon>Pterygota</taxon>
        <taxon>Neoptera</taxon>
        <taxon>Endopterygota</taxon>
        <taxon>Coleoptera</taxon>
        <taxon>Polyphaga</taxon>
        <taxon>Cucujiformia</taxon>
        <taxon>Chrysomeloidea</taxon>
        <taxon>Chrysomelidae</taxon>
        <taxon>Bruchinae</taxon>
        <taxon>Bruchini</taxon>
        <taxon>Callosobruchus</taxon>
    </lineage>
</organism>
<evidence type="ECO:0000313" key="2">
    <source>
        <dbReference type="EMBL" id="VEN50707.1"/>
    </source>
</evidence>
<feature type="non-terminal residue" evidence="2">
    <location>
        <position position="1"/>
    </location>
</feature>
<name>A0A653CTX9_CALMS</name>